<keyword evidence="2" id="KW-1003">Cell membrane</keyword>
<dbReference type="AlphaFoldDB" id="A0A4R7CVQ1"/>
<keyword evidence="6" id="KW-1133">Transmembrane helix</keyword>
<evidence type="ECO:0000256" key="2">
    <source>
        <dbReference type="ARBA" id="ARBA00022475"/>
    </source>
</evidence>
<dbReference type="GO" id="GO:0016757">
    <property type="term" value="F:glycosyltransferase activity"/>
    <property type="evidence" value="ECO:0007669"/>
    <property type="project" value="UniProtKB-KW"/>
</dbReference>
<evidence type="ECO:0000256" key="6">
    <source>
        <dbReference type="SAM" id="Phobius"/>
    </source>
</evidence>
<evidence type="ECO:0000256" key="3">
    <source>
        <dbReference type="ARBA" id="ARBA00022676"/>
    </source>
</evidence>
<feature type="transmembrane region" description="Helical" evidence="6">
    <location>
        <begin position="302"/>
        <end position="321"/>
    </location>
</feature>
<name>A0A4R7CVQ1_9SPHI</name>
<reference evidence="8 9" key="1">
    <citation type="submission" date="2019-03" db="EMBL/GenBank/DDBJ databases">
        <title>Genomic Encyclopedia of Type Strains, Phase III (KMG-III): the genomes of soil and plant-associated and newly described type strains.</title>
        <authorList>
            <person name="Whitman W."/>
        </authorList>
    </citation>
    <scope>NUCLEOTIDE SEQUENCE [LARGE SCALE GENOMIC DNA]</scope>
    <source>
        <strain evidence="8 9">CGMCC 1.12801</strain>
    </source>
</reference>
<dbReference type="SUPFAM" id="SSF53448">
    <property type="entry name" value="Nucleotide-diphospho-sugar transferases"/>
    <property type="match status" value="1"/>
</dbReference>
<dbReference type="InterPro" id="IPR029044">
    <property type="entry name" value="Nucleotide-diphossugar_trans"/>
</dbReference>
<keyword evidence="6" id="KW-0812">Transmembrane</keyword>
<evidence type="ECO:0000313" key="9">
    <source>
        <dbReference type="Proteomes" id="UP000294752"/>
    </source>
</evidence>
<keyword evidence="5 6" id="KW-0472">Membrane</keyword>
<comment type="caution">
    <text evidence="8">The sequence shown here is derived from an EMBL/GenBank/DDBJ whole genome shotgun (WGS) entry which is preliminary data.</text>
</comment>
<dbReference type="PANTHER" id="PTHR43646:SF2">
    <property type="entry name" value="GLYCOSYLTRANSFERASE 2-LIKE DOMAIN-CONTAINING PROTEIN"/>
    <property type="match status" value="1"/>
</dbReference>
<accession>A0A4R7CVQ1</accession>
<proteinExistence type="predicted"/>
<evidence type="ECO:0000313" key="8">
    <source>
        <dbReference type="EMBL" id="TDS11731.1"/>
    </source>
</evidence>
<feature type="domain" description="Glycosyltransferase 2-like" evidence="7">
    <location>
        <begin position="42"/>
        <end position="157"/>
    </location>
</feature>
<dbReference type="Proteomes" id="UP000294752">
    <property type="component" value="Unassembled WGS sequence"/>
</dbReference>
<evidence type="ECO:0000256" key="1">
    <source>
        <dbReference type="ARBA" id="ARBA00004236"/>
    </source>
</evidence>
<evidence type="ECO:0000259" key="7">
    <source>
        <dbReference type="Pfam" id="PF00535"/>
    </source>
</evidence>
<evidence type="ECO:0000256" key="4">
    <source>
        <dbReference type="ARBA" id="ARBA00022679"/>
    </source>
</evidence>
<organism evidence="8 9">
    <name type="scientific">Sphingobacterium paludis</name>
    <dbReference type="NCBI Taxonomy" id="1476465"/>
    <lineage>
        <taxon>Bacteria</taxon>
        <taxon>Pseudomonadati</taxon>
        <taxon>Bacteroidota</taxon>
        <taxon>Sphingobacteriia</taxon>
        <taxon>Sphingobacteriales</taxon>
        <taxon>Sphingobacteriaceae</taxon>
        <taxon>Sphingobacterium</taxon>
    </lineage>
</organism>
<dbReference type="CDD" id="cd00761">
    <property type="entry name" value="Glyco_tranf_GTA_type"/>
    <property type="match status" value="1"/>
</dbReference>
<dbReference type="PANTHER" id="PTHR43646">
    <property type="entry name" value="GLYCOSYLTRANSFERASE"/>
    <property type="match status" value="1"/>
</dbReference>
<comment type="subcellular location">
    <subcellularLocation>
        <location evidence="1">Cell membrane</location>
    </subcellularLocation>
</comment>
<dbReference type="InterPro" id="IPR001173">
    <property type="entry name" value="Glyco_trans_2-like"/>
</dbReference>
<keyword evidence="3" id="KW-0328">Glycosyltransferase</keyword>
<keyword evidence="9" id="KW-1185">Reference proteome</keyword>
<dbReference type="EMBL" id="SNZV01000007">
    <property type="protein sequence ID" value="TDS11731.1"/>
    <property type="molecule type" value="Genomic_DNA"/>
</dbReference>
<gene>
    <name evidence="8" type="ORF">B0I21_10772</name>
</gene>
<dbReference type="RefSeq" id="WP_133641192.1">
    <property type="nucleotide sequence ID" value="NZ_SNZV01000007.1"/>
</dbReference>
<keyword evidence="4 8" id="KW-0808">Transferase</keyword>
<protein>
    <submittedName>
        <fullName evidence="8">Chlorobactene glucosyltransferase</fullName>
    </submittedName>
</protein>
<dbReference type="Gene3D" id="3.90.550.10">
    <property type="entry name" value="Spore Coat Polysaccharide Biosynthesis Protein SpsA, Chain A"/>
    <property type="match status" value="1"/>
</dbReference>
<dbReference type="GO" id="GO:0005886">
    <property type="term" value="C:plasma membrane"/>
    <property type="evidence" value="ECO:0007669"/>
    <property type="project" value="UniProtKB-SubCell"/>
</dbReference>
<dbReference type="OrthoDB" id="9815829at2"/>
<dbReference type="Pfam" id="PF00535">
    <property type="entry name" value="Glycos_transf_2"/>
    <property type="match status" value="1"/>
</dbReference>
<feature type="transmembrane region" description="Helical" evidence="6">
    <location>
        <begin position="327"/>
        <end position="349"/>
    </location>
</feature>
<feature type="transmembrane region" description="Helical" evidence="6">
    <location>
        <begin position="278"/>
        <end position="295"/>
    </location>
</feature>
<evidence type="ECO:0000256" key="5">
    <source>
        <dbReference type="ARBA" id="ARBA00023136"/>
    </source>
</evidence>
<sequence length="379" mass="42229">MASILLAFLFIFFMLQLVVAAYNYYRKPLLPHCAETSTDKISILIPARNEAKSLPILLKSLTQQSHRNFEVIVLDDESDDGTADIASQYAASFDSFSVVKGEPLPAGWTGKNFACAQLAKKASGDYLLFLDADIVTRPHLLSSLVNVMSRDELTLLSVVPQQRLTTLGEKATVPLMNHMLLTLLPLPLISEHEMPVFAAACGQVMCFQAADYQIYQYHERVKNEVVEDLRIMRSVKELSQKGKTLMANKLVQCRMYSGYRDAVNGFGKNFLGPFYNKIALFLAYMLPMVFGPLFVWNASGPVGLLILLTIVGCTRVLTSLLANEHVWYNLLLFPCILLNLLIIGSRAIYLHVSGRGKWKGRTIGKPTVLRYPSDGKLSA</sequence>